<dbReference type="EMBL" id="BTSX01000006">
    <property type="protein sequence ID" value="GMT05199.1"/>
    <property type="molecule type" value="Genomic_DNA"/>
</dbReference>
<comment type="caution">
    <text evidence="1">The sequence shown here is derived from an EMBL/GenBank/DDBJ whole genome shotgun (WGS) entry which is preliminary data.</text>
</comment>
<name>A0AAV5UGZ3_9BILA</name>
<feature type="non-terminal residue" evidence="1">
    <location>
        <position position="197"/>
    </location>
</feature>
<accession>A0AAV5UGZ3</accession>
<dbReference type="AlphaFoldDB" id="A0AAV5UGZ3"/>
<keyword evidence="2" id="KW-1185">Reference proteome</keyword>
<organism evidence="1 2">
    <name type="scientific">Pristionchus entomophagus</name>
    <dbReference type="NCBI Taxonomy" id="358040"/>
    <lineage>
        <taxon>Eukaryota</taxon>
        <taxon>Metazoa</taxon>
        <taxon>Ecdysozoa</taxon>
        <taxon>Nematoda</taxon>
        <taxon>Chromadorea</taxon>
        <taxon>Rhabditida</taxon>
        <taxon>Rhabditina</taxon>
        <taxon>Diplogasteromorpha</taxon>
        <taxon>Diplogasteroidea</taxon>
        <taxon>Neodiplogasteridae</taxon>
        <taxon>Pristionchus</taxon>
    </lineage>
</organism>
<evidence type="ECO:0000313" key="2">
    <source>
        <dbReference type="Proteomes" id="UP001432027"/>
    </source>
</evidence>
<reference evidence="1" key="1">
    <citation type="submission" date="2023-10" db="EMBL/GenBank/DDBJ databases">
        <title>Genome assembly of Pristionchus species.</title>
        <authorList>
            <person name="Yoshida K."/>
            <person name="Sommer R.J."/>
        </authorList>
    </citation>
    <scope>NUCLEOTIDE SEQUENCE</scope>
    <source>
        <strain evidence="1">RS0144</strain>
    </source>
</reference>
<proteinExistence type="predicted"/>
<dbReference type="Proteomes" id="UP001432027">
    <property type="component" value="Unassembled WGS sequence"/>
</dbReference>
<sequence>GGGGGGGSERRRNSLFVLADEFLVQIHDLALDTKANHLSILIEEVGNALSDRTLARSSISIILSGDRVLVIVSGEIGVPLPLTLLVASDHLLSLNQSVPLDVPLVQIEDTHEDKVRDRADRENDLAFGEGMIVIVYDGYCREANGDEGDDQTAIHQRVDLLPSRDVVENSANFVVQCVLHRLAVPLVNLWRSIIFVS</sequence>
<evidence type="ECO:0000313" key="1">
    <source>
        <dbReference type="EMBL" id="GMT05199.1"/>
    </source>
</evidence>
<feature type="non-terminal residue" evidence="1">
    <location>
        <position position="1"/>
    </location>
</feature>
<protein>
    <submittedName>
        <fullName evidence="1">Uncharacterized protein</fullName>
    </submittedName>
</protein>
<gene>
    <name evidence="1" type="ORF">PENTCL1PPCAC_27373</name>
</gene>